<dbReference type="EMBL" id="UINC01049575">
    <property type="protein sequence ID" value="SVB61522.1"/>
    <property type="molecule type" value="Genomic_DNA"/>
</dbReference>
<dbReference type="AlphaFoldDB" id="A0A382FFW0"/>
<accession>A0A382FFW0</accession>
<evidence type="ECO:0000313" key="1">
    <source>
        <dbReference type="EMBL" id="SVB61522.1"/>
    </source>
</evidence>
<dbReference type="Pfam" id="PF11056">
    <property type="entry name" value="UvsY"/>
    <property type="match status" value="1"/>
</dbReference>
<proteinExistence type="predicted"/>
<sequence>MTLTEIQESVRKDLKINDLELDIESLRIPSLHSKYLQLLTENSLLLKKTQGELNVLKRDKWIFYTGKATDEIYKEKGSFDVKLHTKDDQKTFIEADNEYRELKGKVEYYETVVDYLQEIVRSVSNRSFQIKNAIEWRK</sequence>
<dbReference type="InterPro" id="IPR021289">
    <property type="entry name" value="UvsY"/>
</dbReference>
<name>A0A382FFW0_9ZZZZ</name>
<reference evidence="1" key="1">
    <citation type="submission" date="2018-05" db="EMBL/GenBank/DDBJ databases">
        <authorList>
            <person name="Lanie J.A."/>
            <person name="Ng W.-L."/>
            <person name="Kazmierczak K.M."/>
            <person name="Andrzejewski T.M."/>
            <person name="Davidsen T.M."/>
            <person name="Wayne K.J."/>
            <person name="Tettelin H."/>
            <person name="Glass J.I."/>
            <person name="Rusch D."/>
            <person name="Podicherti R."/>
            <person name="Tsui H.-C.T."/>
            <person name="Winkler M.E."/>
        </authorList>
    </citation>
    <scope>NUCLEOTIDE SEQUENCE</scope>
</reference>
<feature type="non-terminal residue" evidence="1">
    <location>
        <position position="138"/>
    </location>
</feature>
<protein>
    <submittedName>
        <fullName evidence="1">Uncharacterized protein</fullName>
    </submittedName>
</protein>
<gene>
    <name evidence="1" type="ORF">METZ01_LOCUS214376</name>
</gene>
<organism evidence="1">
    <name type="scientific">marine metagenome</name>
    <dbReference type="NCBI Taxonomy" id="408172"/>
    <lineage>
        <taxon>unclassified sequences</taxon>
        <taxon>metagenomes</taxon>
        <taxon>ecological metagenomes</taxon>
    </lineage>
</organism>